<dbReference type="InterPro" id="IPR002156">
    <property type="entry name" value="RNaseH_domain"/>
</dbReference>
<dbReference type="SUPFAM" id="SSF53098">
    <property type="entry name" value="Ribonuclease H-like"/>
    <property type="match status" value="1"/>
</dbReference>
<dbReference type="GO" id="GO:0004523">
    <property type="term" value="F:RNA-DNA hybrid ribonuclease activity"/>
    <property type="evidence" value="ECO:0007669"/>
    <property type="project" value="InterPro"/>
</dbReference>
<gene>
    <name evidence="2" type="ORF">Ddye_003790</name>
</gene>
<comment type="caution">
    <text evidence="2">The sequence shown here is derived from an EMBL/GenBank/DDBJ whole genome shotgun (WGS) entry which is preliminary data.</text>
</comment>
<dbReference type="PANTHER" id="PTHR47074:SF79">
    <property type="entry name" value="PUTATIVE-RELATED"/>
    <property type="match status" value="1"/>
</dbReference>
<reference evidence="2" key="1">
    <citation type="journal article" date="2023" name="Plant J.">
        <title>Genome sequences and population genomics provide insights into the demographic history, inbreeding, and mutation load of two 'living fossil' tree species of Dipteronia.</title>
        <authorList>
            <person name="Feng Y."/>
            <person name="Comes H.P."/>
            <person name="Chen J."/>
            <person name="Zhu S."/>
            <person name="Lu R."/>
            <person name="Zhang X."/>
            <person name="Li P."/>
            <person name="Qiu J."/>
            <person name="Olsen K.M."/>
            <person name="Qiu Y."/>
        </authorList>
    </citation>
    <scope>NUCLEOTIDE SEQUENCE</scope>
    <source>
        <strain evidence="2">KIB01</strain>
    </source>
</reference>
<dbReference type="InterPro" id="IPR052929">
    <property type="entry name" value="RNase_H-like_EbsB-rel"/>
</dbReference>
<accession>A0AAE0CVP9</accession>
<dbReference type="Pfam" id="PF13456">
    <property type="entry name" value="RVT_3"/>
    <property type="match status" value="1"/>
</dbReference>
<dbReference type="AlphaFoldDB" id="A0AAE0CVP9"/>
<evidence type="ECO:0000313" key="3">
    <source>
        <dbReference type="Proteomes" id="UP001280121"/>
    </source>
</evidence>
<evidence type="ECO:0000259" key="1">
    <source>
        <dbReference type="Pfam" id="PF13456"/>
    </source>
</evidence>
<proteinExistence type="predicted"/>
<dbReference type="Proteomes" id="UP001280121">
    <property type="component" value="Unassembled WGS sequence"/>
</dbReference>
<dbReference type="EMBL" id="JANJYI010000001">
    <property type="protein sequence ID" value="KAK2665216.1"/>
    <property type="molecule type" value="Genomic_DNA"/>
</dbReference>
<dbReference type="InterPro" id="IPR012337">
    <property type="entry name" value="RNaseH-like_sf"/>
</dbReference>
<dbReference type="GO" id="GO:0003676">
    <property type="term" value="F:nucleic acid binding"/>
    <property type="evidence" value="ECO:0007669"/>
    <property type="project" value="InterPro"/>
</dbReference>
<name>A0AAE0CVP9_9ROSI</name>
<dbReference type="CDD" id="cd06222">
    <property type="entry name" value="RNase_H_like"/>
    <property type="match status" value="1"/>
</dbReference>
<feature type="domain" description="RNase H type-1" evidence="1">
    <location>
        <begin position="77"/>
        <end position="156"/>
    </location>
</feature>
<evidence type="ECO:0000313" key="2">
    <source>
        <dbReference type="EMBL" id="KAK2665216.1"/>
    </source>
</evidence>
<dbReference type="PANTHER" id="PTHR47074">
    <property type="entry name" value="BNAC02G40300D PROTEIN"/>
    <property type="match status" value="1"/>
</dbReference>
<protein>
    <recommendedName>
        <fullName evidence="1">RNase H type-1 domain-containing protein</fullName>
    </recommendedName>
</protein>
<sequence>MIVADFELLCVTWWCIWFRRNNFVHSSILLLVNDLLEWVVKFLRDFQLANVKEESVHHPNYGIVSWSPSPIGYFKINTDATLSFSDKISGIGVVIRDSGGRVMACLCGNARGFYEPQIAKAKVILRGFLLALETGLYPAILESDDLSVVNLIKAKEIPSLDVGVVIHDI</sequence>
<organism evidence="2 3">
    <name type="scientific">Dipteronia dyeriana</name>
    <dbReference type="NCBI Taxonomy" id="168575"/>
    <lineage>
        <taxon>Eukaryota</taxon>
        <taxon>Viridiplantae</taxon>
        <taxon>Streptophyta</taxon>
        <taxon>Embryophyta</taxon>
        <taxon>Tracheophyta</taxon>
        <taxon>Spermatophyta</taxon>
        <taxon>Magnoliopsida</taxon>
        <taxon>eudicotyledons</taxon>
        <taxon>Gunneridae</taxon>
        <taxon>Pentapetalae</taxon>
        <taxon>rosids</taxon>
        <taxon>malvids</taxon>
        <taxon>Sapindales</taxon>
        <taxon>Sapindaceae</taxon>
        <taxon>Hippocastanoideae</taxon>
        <taxon>Acereae</taxon>
        <taxon>Dipteronia</taxon>
    </lineage>
</organism>
<keyword evidence="3" id="KW-1185">Reference proteome</keyword>
<dbReference type="InterPro" id="IPR044730">
    <property type="entry name" value="RNase_H-like_dom_plant"/>
</dbReference>